<evidence type="ECO:0000313" key="4">
    <source>
        <dbReference type="EMBL" id="PON71420.1"/>
    </source>
</evidence>
<dbReference type="PANTHER" id="PTHR43349">
    <property type="entry name" value="PINORESINOL REDUCTASE-RELATED"/>
    <property type="match status" value="1"/>
</dbReference>
<dbReference type="InterPro" id="IPR036291">
    <property type="entry name" value="NAD(P)-bd_dom_sf"/>
</dbReference>
<dbReference type="Gene3D" id="3.40.50.720">
    <property type="entry name" value="NAD(P)-binding Rossmann-like Domain"/>
    <property type="match status" value="1"/>
</dbReference>
<keyword evidence="1" id="KW-0521">NADP</keyword>
<dbReference type="Gene3D" id="3.90.25.10">
    <property type="entry name" value="UDP-galactose 4-epimerase, domain 1"/>
    <property type="match status" value="1"/>
</dbReference>
<dbReference type="Pfam" id="PF05368">
    <property type="entry name" value="NmrA"/>
    <property type="match status" value="1"/>
</dbReference>
<dbReference type="CDD" id="cd05259">
    <property type="entry name" value="PCBER_SDR_a"/>
    <property type="match status" value="1"/>
</dbReference>
<dbReference type="STRING" id="3476.A0A2P5DDU8"/>
<dbReference type="GO" id="GO:0016491">
    <property type="term" value="F:oxidoreductase activity"/>
    <property type="evidence" value="ECO:0007669"/>
    <property type="project" value="UniProtKB-KW"/>
</dbReference>
<dbReference type="Proteomes" id="UP000237105">
    <property type="component" value="Unassembled WGS sequence"/>
</dbReference>
<dbReference type="GO" id="GO:0009807">
    <property type="term" value="P:lignan biosynthetic process"/>
    <property type="evidence" value="ECO:0007669"/>
    <property type="project" value="UniProtKB-ARBA"/>
</dbReference>
<dbReference type="EMBL" id="JXTB01000044">
    <property type="protein sequence ID" value="PON71420.1"/>
    <property type="molecule type" value="Genomic_DNA"/>
</dbReference>
<feature type="domain" description="NmrA-like" evidence="3">
    <location>
        <begin position="4"/>
        <end position="304"/>
    </location>
</feature>
<evidence type="ECO:0000256" key="2">
    <source>
        <dbReference type="ARBA" id="ARBA00023002"/>
    </source>
</evidence>
<dbReference type="InterPro" id="IPR050608">
    <property type="entry name" value="NmrA-type/Isoflavone_red_sf"/>
</dbReference>
<protein>
    <submittedName>
        <fullName evidence="4">Hopanoid-associated sugar epimerase</fullName>
    </submittedName>
</protein>
<dbReference type="InterPro" id="IPR045312">
    <property type="entry name" value="PCBER-like"/>
</dbReference>
<evidence type="ECO:0000259" key="3">
    <source>
        <dbReference type="Pfam" id="PF05368"/>
    </source>
</evidence>
<dbReference type="PANTHER" id="PTHR43349:SF40">
    <property type="entry name" value="PHENYLCOUMARAN BENZYLIC ETHER REDUCTASE-LIKE PROTEIN FI1"/>
    <property type="match status" value="1"/>
</dbReference>
<accession>A0A2P5DDU8</accession>
<evidence type="ECO:0000313" key="5">
    <source>
        <dbReference type="Proteomes" id="UP000237105"/>
    </source>
</evidence>
<dbReference type="SUPFAM" id="SSF51735">
    <property type="entry name" value="NAD(P)-binding Rossmann-fold domains"/>
    <property type="match status" value="1"/>
</dbReference>
<proteinExistence type="predicted"/>
<sequence>MADKSKILVIGATGYIGKYIVKASAKAGHPTFALVREISASNPEKSQLFESFKSSGVTLVYGDIYDHNSLVKAIKEVDIVISTVGAEQLADQVKIIAAIKEAGNVKRFLPSEFGTNVDLVKAVEPAASLFGLKANIRRVIEAEGIPYTLVASYGFAFYFLHNLGQPNETVPPRDKVVILGDGNPKGVLVDEEDIAIYTIKAVEDPRTLNKTLYLRPPANTLSFNEIVSLWEKKIDKTLEKIYVPEDQVLKNIQGSTFPLNLILSIGHATFVKGDASIFKTEDPSGVDATELYPDVKYTTVDEYLGRFV</sequence>
<organism evidence="4 5">
    <name type="scientific">Parasponia andersonii</name>
    <name type="common">Sponia andersonii</name>
    <dbReference type="NCBI Taxonomy" id="3476"/>
    <lineage>
        <taxon>Eukaryota</taxon>
        <taxon>Viridiplantae</taxon>
        <taxon>Streptophyta</taxon>
        <taxon>Embryophyta</taxon>
        <taxon>Tracheophyta</taxon>
        <taxon>Spermatophyta</taxon>
        <taxon>Magnoliopsida</taxon>
        <taxon>eudicotyledons</taxon>
        <taxon>Gunneridae</taxon>
        <taxon>Pentapetalae</taxon>
        <taxon>rosids</taxon>
        <taxon>fabids</taxon>
        <taxon>Rosales</taxon>
        <taxon>Cannabaceae</taxon>
        <taxon>Parasponia</taxon>
    </lineage>
</organism>
<dbReference type="AlphaFoldDB" id="A0A2P5DDU8"/>
<dbReference type="OrthoDB" id="419598at2759"/>
<name>A0A2P5DDU8_PARAD</name>
<dbReference type="InterPro" id="IPR008030">
    <property type="entry name" value="NmrA-like"/>
</dbReference>
<evidence type="ECO:0000256" key="1">
    <source>
        <dbReference type="ARBA" id="ARBA00022857"/>
    </source>
</evidence>
<comment type="caution">
    <text evidence="4">The sequence shown here is derived from an EMBL/GenBank/DDBJ whole genome shotgun (WGS) entry which is preliminary data.</text>
</comment>
<reference evidence="5" key="1">
    <citation type="submission" date="2016-06" db="EMBL/GenBank/DDBJ databases">
        <title>Parallel loss of symbiosis genes in relatives of nitrogen-fixing non-legume Parasponia.</title>
        <authorList>
            <person name="Van Velzen R."/>
            <person name="Holmer R."/>
            <person name="Bu F."/>
            <person name="Rutten L."/>
            <person name="Van Zeijl A."/>
            <person name="Liu W."/>
            <person name="Santuari L."/>
            <person name="Cao Q."/>
            <person name="Sharma T."/>
            <person name="Shen D."/>
            <person name="Roswanjaya Y."/>
            <person name="Wardhani T."/>
            <person name="Kalhor M.S."/>
            <person name="Jansen J."/>
            <person name="Van den Hoogen J."/>
            <person name="Gungor B."/>
            <person name="Hartog M."/>
            <person name="Hontelez J."/>
            <person name="Verver J."/>
            <person name="Yang W.-C."/>
            <person name="Schijlen E."/>
            <person name="Repin R."/>
            <person name="Schilthuizen M."/>
            <person name="Schranz E."/>
            <person name="Heidstra R."/>
            <person name="Miyata K."/>
            <person name="Fedorova E."/>
            <person name="Kohlen W."/>
            <person name="Bisseling T."/>
            <person name="Smit S."/>
            <person name="Geurts R."/>
        </authorList>
    </citation>
    <scope>NUCLEOTIDE SEQUENCE [LARGE SCALE GENOMIC DNA]</scope>
    <source>
        <strain evidence="5">cv. WU1-14</strain>
    </source>
</reference>
<keyword evidence="5" id="KW-1185">Reference proteome</keyword>
<keyword evidence="2" id="KW-0560">Oxidoreductase</keyword>
<gene>
    <name evidence="4" type="ORF">PanWU01x14_072170</name>
</gene>